<reference evidence="2 3" key="1">
    <citation type="submission" date="2021-03" db="EMBL/GenBank/DDBJ databases">
        <title>Whole genome shotgun sequence of Actinoplanes toevensis NBRC 105298.</title>
        <authorList>
            <person name="Komaki H."/>
            <person name="Tamura T."/>
        </authorList>
    </citation>
    <scope>NUCLEOTIDE SEQUENCE [LARGE SCALE GENOMIC DNA]</scope>
    <source>
        <strain evidence="2 3">NBRC 105298</strain>
    </source>
</reference>
<comment type="caution">
    <text evidence="2">The sequence shown here is derived from an EMBL/GenBank/DDBJ whole genome shotgun (WGS) entry which is preliminary data.</text>
</comment>
<dbReference type="InterPro" id="IPR000073">
    <property type="entry name" value="AB_hydrolase_1"/>
</dbReference>
<dbReference type="SUPFAM" id="SSF53474">
    <property type="entry name" value="alpha/beta-Hydrolases"/>
    <property type="match status" value="1"/>
</dbReference>
<dbReference type="Gene3D" id="3.40.50.1820">
    <property type="entry name" value="alpha/beta hydrolase"/>
    <property type="match status" value="1"/>
</dbReference>
<protein>
    <submittedName>
        <fullName evidence="2">2-hydroxy-6-ketonona-2,4-dienedioic acid hydrolase</fullName>
    </submittedName>
</protein>
<name>A0A919T4H6_9ACTN</name>
<dbReference type="PANTHER" id="PTHR43433">
    <property type="entry name" value="HYDROLASE, ALPHA/BETA FOLD FAMILY PROTEIN"/>
    <property type="match status" value="1"/>
</dbReference>
<proteinExistence type="predicted"/>
<dbReference type="InterPro" id="IPR050471">
    <property type="entry name" value="AB_hydrolase"/>
</dbReference>
<dbReference type="AlphaFoldDB" id="A0A919T4H6"/>
<sequence length="255" mass="26962">MGIAKSDGVSIYYERHGSGPAILLVHGSGGHHAAWWQQVAALRGRFTVVTVDLRGFGNSDSSMPEFDGQDFPGDILAVLDQEDLTDVLLVGQSIGAVAALRAGLARPARVAGVALAHSLGGIADPSLSELVAADRAEAVKLPVLDRLLTKEFQQSEPAKTFLFQQMGTFNVAKMADLRNLSTGGPTIGEVVGSGLDVTFLAGEKDAVLSAATVRRAHELVKGSRLELIPDAPHSMYWEAPLLFNAAVTRIREALA</sequence>
<gene>
    <name evidence="2" type="ORF">Ato02nite_009920</name>
</gene>
<dbReference type="Pfam" id="PF12697">
    <property type="entry name" value="Abhydrolase_6"/>
    <property type="match status" value="1"/>
</dbReference>
<dbReference type="PRINTS" id="PR00111">
    <property type="entry name" value="ABHYDROLASE"/>
</dbReference>
<dbReference type="InterPro" id="IPR029058">
    <property type="entry name" value="AB_hydrolase_fold"/>
</dbReference>
<evidence type="ECO:0000313" key="3">
    <source>
        <dbReference type="Proteomes" id="UP000677082"/>
    </source>
</evidence>
<organism evidence="2 3">
    <name type="scientific">Paractinoplanes toevensis</name>
    <dbReference type="NCBI Taxonomy" id="571911"/>
    <lineage>
        <taxon>Bacteria</taxon>
        <taxon>Bacillati</taxon>
        <taxon>Actinomycetota</taxon>
        <taxon>Actinomycetes</taxon>
        <taxon>Micromonosporales</taxon>
        <taxon>Micromonosporaceae</taxon>
        <taxon>Paractinoplanes</taxon>
    </lineage>
</organism>
<dbReference type="Proteomes" id="UP000677082">
    <property type="component" value="Unassembled WGS sequence"/>
</dbReference>
<keyword evidence="2" id="KW-0378">Hydrolase</keyword>
<dbReference type="RefSeq" id="WP_213005160.1">
    <property type="nucleotide sequence ID" value="NZ_BOQN01000011.1"/>
</dbReference>
<dbReference type="EMBL" id="BOQN01000011">
    <property type="protein sequence ID" value="GIM89199.1"/>
    <property type="molecule type" value="Genomic_DNA"/>
</dbReference>
<dbReference type="PANTHER" id="PTHR43433:SF5">
    <property type="entry name" value="AB HYDROLASE-1 DOMAIN-CONTAINING PROTEIN"/>
    <property type="match status" value="1"/>
</dbReference>
<dbReference type="GO" id="GO:0016787">
    <property type="term" value="F:hydrolase activity"/>
    <property type="evidence" value="ECO:0007669"/>
    <property type="project" value="UniProtKB-KW"/>
</dbReference>
<keyword evidence="3" id="KW-1185">Reference proteome</keyword>
<evidence type="ECO:0000313" key="2">
    <source>
        <dbReference type="EMBL" id="GIM89199.1"/>
    </source>
</evidence>
<feature type="domain" description="AB hydrolase-1" evidence="1">
    <location>
        <begin position="22"/>
        <end position="245"/>
    </location>
</feature>
<accession>A0A919T4H6</accession>
<evidence type="ECO:0000259" key="1">
    <source>
        <dbReference type="Pfam" id="PF12697"/>
    </source>
</evidence>